<comment type="caution">
    <text evidence="4">The sequence shown here is derived from an EMBL/GenBank/DDBJ whole genome shotgun (WGS) entry which is preliminary data.</text>
</comment>
<evidence type="ECO:0000313" key="4">
    <source>
        <dbReference type="EMBL" id="MEQ2442019.1"/>
    </source>
</evidence>
<evidence type="ECO:0000256" key="2">
    <source>
        <dbReference type="SAM" id="SignalP"/>
    </source>
</evidence>
<gene>
    <name evidence="4" type="ORF">WMO64_00875</name>
</gene>
<proteinExistence type="predicted"/>
<keyword evidence="2" id="KW-0732">Signal</keyword>
<dbReference type="Pfam" id="PF13306">
    <property type="entry name" value="LRR_5"/>
    <property type="match status" value="1"/>
</dbReference>
<dbReference type="Gene3D" id="2.60.40.10">
    <property type="entry name" value="Immunoglobulins"/>
    <property type="match status" value="1"/>
</dbReference>
<organism evidence="4 5">
    <name type="scientific">Pseudoflavonifractor intestinihominis</name>
    <dbReference type="NCBI Taxonomy" id="3133171"/>
    <lineage>
        <taxon>Bacteria</taxon>
        <taxon>Bacillati</taxon>
        <taxon>Bacillota</taxon>
        <taxon>Clostridia</taxon>
        <taxon>Eubacteriales</taxon>
        <taxon>Oscillospiraceae</taxon>
        <taxon>Pseudoflavonifractor</taxon>
    </lineage>
</organism>
<dbReference type="NCBIfam" id="NF012200">
    <property type="entry name" value="choice_anch_D"/>
    <property type="match status" value="1"/>
</dbReference>
<dbReference type="InterPro" id="IPR001119">
    <property type="entry name" value="SLH_dom"/>
</dbReference>
<dbReference type="InterPro" id="IPR013783">
    <property type="entry name" value="Ig-like_fold"/>
</dbReference>
<feature type="domain" description="SLH" evidence="3">
    <location>
        <begin position="501"/>
        <end position="564"/>
    </location>
</feature>
<protein>
    <submittedName>
        <fullName evidence="4">Leucine-rich repeat protein</fullName>
    </submittedName>
</protein>
<sequence length="622" mass="67176">MKKRALSLLLALCLCLSLMPAASASVVESTVQVGPYTFEIWFDGTATLTRYDESLADSTYADIPASVTDENGQEYPVTVIGEKAFEETNITGVTVPDSVISIGRLAFAYCNSLSDVKLSESLIYINELAFASCDALKEITIPASVEKMDNPFRWSNALDTVYMEGMVAPEYYFNPYAAYREGNGEVVFIIPKGATGYEDWSSRNFVHSVIYEGESVPGYGISLSPSTVDFGTTLTGNDYQPEPRVVTVTNSGDRSLVLKLPDDRPDWIFHWESDYSWLGSSVRTLEAGESCTFTVEPRPGRDYGTHSETVTVTTQEGASADLHLSYTVQTPNFRVTVSTEAIDFGAVEVGYAQPAPRSISFTNEDDYKISLNGTSELRVEWSKSGFVYSHGHMSARIAPHETVTYTVQPQTGLKPGIYIQHVRGNFTSSHIGGDTFQSFDIPVTFIVAAEGDLPSSWAAGQLSQAAVAGIVPDSFESRYTQAATRAEFCALAVRLYEKATGETITQRATFSDTTDFNVQKMAGLGVVNGVGGGKFDPGGTLTREQAATILARLAEAMGHPLPQAAPAFSDSAAIASWAAAGVGQVQAAGIMEGNGSAFIPQSAYTREQCILTVLRLYQLTQS</sequence>
<dbReference type="RefSeq" id="WP_349230694.1">
    <property type="nucleotide sequence ID" value="NZ_JBBMFK010000001.1"/>
</dbReference>
<keyword evidence="5" id="KW-1185">Reference proteome</keyword>
<name>A0ABV1E561_9FIRM</name>
<feature type="signal peptide" evidence="2">
    <location>
        <begin position="1"/>
        <end position="24"/>
    </location>
</feature>
<evidence type="ECO:0000259" key="3">
    <source>
        <dbReference type="PROSITE" id="PS51272"/>
    </source>
</evidence>
<feature type="chain" id="PRO_5045334986" evidence="2">
    <location>
        <begin position="25"/>
        <end position="622"/>
    </location>
</feature>
<reference evidence="4 5" key="1">
    <citation type="submission" date="2024-03" db="EMBL/GenBank/DDBJ databases">
        <title>Human intestinal bacterial collection.</title>
        <authorList>
            <person name="Pauvert C."/>
            <person name="Hitch T.C.A."/>
            <person name="Clavel T."/>
        </authorList>
    </citation>
    <scope>NUCLEOTIDE SEQUENCE [LARGE SCALE GENOMIC DNA]</scope>
    <source>
        <strain evidence="4 5">CLA-AP-H29</strain>
    </source>
</reference>
<dbReference type="EMBL" id="JBBMFK010000001">
    <property type="protein sequence ID" value="MEQ2442019.1"/>
    <property type="molecule type" value="Genomic_DNA"/>
</dbReference>
<dbReference type="InterPro" id="IPR026906">
    <property type="entry name" value="LRR_5"/>
</dbReference>
<feature type="domain" description="SLH" evidence="3">
    <location>
        <begin position="565"/>
        <end position="622"/>
    </location>
</feature>
<keyword evidence="1" id="KW-0677">Repeat</keyword>
<dbReference type="Proteomes" id="UP001464378">
    <property type="component" value="Unassembled WGS sequence"/>
</dbReference>
<evidence type="ECO:0000313" key="5">
    <source>
        <dbReference type="Proteomes" id="UP001464378"/>
    </source>
</evidence>
<accession>A0ABV1E561</accession>
<dbReference type="Pfam" id="PF00395">
    <property type="entry name" value="SLH"/>
    <property type="match status" value="2"/>
</dbReference>
<dbReference type="PROSITE" id="PS51272">
    <property type="entry name" value="SLH"/>
    <property type="match status" value="2"/>
</dbReference>
<evidence type="ECO:0000256" key="1">
    <source>
        <dbReference type="ARBA" id="ARBA00022737"/>
    </source>
</evidence>
<dbReference type="Gene3D" id="3.80.10.10">
    <property type="entry name" value="Ribonuclease Inhibitor"/>
    <property type="match status" value="1"/>
</dbReference>
<dbReference type="InterPro" id="IPR032675">
    <property type="entry name" value="LRR_dom_sf"/>
</dbReference>